<name>A0ABV2LZB8_9FIRM</name>
<accession>A0ABV2LZB8</accession>
<dbReference type="Gene3D" id="2.60.320.10">
    <property type="entry name" value="N-utilization substance G protein NusG, insert domain"/>
    <property type="match status" value="1"/>
</dbReference>
<comment type="caution">
    <text evidence="2">The sequence shown here is derived from an EMBL/GenBank/DDBJ whole genome shotgun (WGS) entry which is preliminary data.</text>
</comment>
<dbReference type="InterPro" id="IPR038690">
    <property type="entry name" value="NusG_2_sf"/>
</dbReference>
<keyword evidence="3" id="KW-1185">Reference proteome</keyword>
<evidence type="ECO:0000256" key="1">
    <source>
        <dbReference type="SAM" id="Phobius"/>
    </source>
</evidence>
<evidence type="ECO:0000313" key="2">
    <source>
        <dbReference type="EMBL" id="MET3749556.1"/>
    </source>
</evidence>
<dbReference type="Pfam" id="PF07009">
    <property type="entry name" value="NusG_II"/>
    <property type="match status" value="1"/>
</dbReference>
<reference evidence="2 3" key="1">
    <citation type="submission" date="2024-06" db="EMBL/GenBank/DDBJ databases">
        <title>Genomic Encyclopedia of Type Strains, Phase IV (KMG-IV): sequencing the most valuable type-strain genomes for metagenomic binning, comparative biology and taxonomic classification.</title>
        <authorList>
            <person name="Goeker M."/>
        </authorList>
    </citation>
    <scope>NUCLEOTIDE SEQUENCE [LARGE SCALE GENOMIC DNA]</scope>
    <source>
        <strain evidence="2 3">DSM 29492</strain>
    </source>
</reference>
<dbReference type="Proteomes" id="UP001549106">
    <property type="component" value="Unassembled WGS sequence"/>
</dbReference>
<proteinExistence type="predicted"/>
<organism evidence="2 3">
    <name type="scientific">Blautia caecimuris</name>
    <dbReference type="NCBI Taxonomy" id="1796615"/>
    <lineage>
        <taxon>Bacteria</taxon>
        <taxon>Bacillati</taxon>
        <taxon>Bacillota</taxon>
        <taxon>Clostridia</taxon>
        <taxon>Lachnospirales</taxon>
        <taxon>Lachnospiraceae</taxon>
        <taxon>Blautia</taxon>
    </lineage>
</organism>
<dbReference type="CDD" id="cd09911">
    <property type="entry name" value="Lin0431_like"/>
    <property type="match status" value="1"/>
</dbReference>
<evidence type="ECO:0000313" key="3">
    <source>
        <dbReference type="Proteomes" id="UP001549106"/>
    </source>
</evidence>
<keyword evidence="1" id="KW-1133">Transmembrane helix</keyword>
<protein>
    <recommendedName>
        <fullName evidence="4">NusG domain II-containing protein</fullName>
    </recommendedName>
</protein>
<evidence type="ECO:0008006" key="4">
    <source>
        <dbReference type="Google" id="ProtNLM"/>
    </source>
</evidence>
<sequence>MKKKDLIMIATILVTALALWGGMFLMRKGDYGSVRITVNGLEYGTYSLAKDQVIAIGDTNVCEIKNGKIKMTEADCPDHLCISQKAVGNSGGTIVCLPNKVVIEGVKAAGSEEASPEFDTAV</sequence>
<gene>
    <name evidence="2" type="ORF">ABID24_000790</name>
</gene>
<feature type="transmembrane region" description="Helical" evidence="1">
    <location>
        <begin position="6"/>
        <end position="26"/>
    </location>
</feature>
<keyword evidence="1" id="KW-0812">Transmembrane</keyword>
<dbReference type="EMBL" id="JBEPMJ010000004">
    <property type="protein sequence ID" value="MET3749556.1"/>
    <property type="molecule type" value="Genomic_DNA"/>
</dbReference>
<dbReference type="RefSeq" id="WP_243873621.1">
    <property type="nucleotide sequence ID" value="NZ_BAABXP010000001.1"/>
</dbReference>
<keyword evidence="1" id="KW-0472">Membrane</keyword>